<feature type="domain" description="Carbohydrate kinase PfkB" evidence="6">
    <location>
        <begin position="2"/>
        <end position="301"/>
    </location>
</feature>
<dbReference type="EMBL" id="BMZO01000005">
    <property type="protein sequence ID" value="GHC70573.1"/>
    <property type="molecule type" value="Genomic_DNA"/>
</dbReference>
<name>A0A8J3DII6_9HYPH</name>
<comment type="caution">
    <text evidence="7">The sequence shown here is derived from an EMBL/GenBank/DDBJ whole genome shotgun (WGS) entry which is preliminary data.</text>
</comment>
<evidence type="ECO:0000256" key="1">
    <source>
        <dbReference type="ARBA" id="ARBA00010688"/>
    </source>
</evidence>
<proteinExistence type="inferred from homology"/>
<gene>
    <name evidence="7" type="primary">scrK</name>
    <name evidence="7" type="ORF">GCM10010136_17010</name>
</gene>
<sequence length="308" mass="32916">MILCCGEALIDMIPVEAEGATAFAPLAGGAVFNTAIALGRLGQPVGFLSGISTDLLGEILGTQLRKSNVSTKYLLESDRPTTLAFVKLDNGQARYSFYDENTAGRMILAADLPEIGRDVEAMFFGGISLIGEPCGSTYEALLNREHGERLIMLDPNVRPGFIREEALYRGRIRRMCAMSDILKLSDEDLHWLEGDGQIDAMAASLLTQGPKIVVITRGADGACAYTAHDKINVAGRKVDVIDTVGAGDTFNAGFLAGLKEHDLLTKRCVQRAGRDAIAYALKLGVAAASVTVSRKGANPPLTREISLD</sequence>
<evidence type="ECO:0000256" key="3">
    <source>
        <dbReference type="ARBA" id="ARBA00022741"/>
    </source>
</evidence>
<dbReference type="InterPro" id="IPR050306">
    <property type="entry name" value="PfkB_Carbo_kinase"/>
</dbReference>
<evidence type="ECO:0000259" key="6">
    <source>
        <dbReference type="Pfam" id="PF00294"/>
    </source>
</evidence>
<keyword evidence="5" id="KW-0067">ATP-binding</keyword>
<evidence type="ECO:0000256" key="5">
    <source>
        <dbReference type="ARBA" id="ARBA00022840"/>
    </source>
</evidence>
<dbReference type="SUPFAM" id="SSF53613">
    <property type="entry name" value="Ribokinase-like"/>
    <property type="match status" value="1"/>
</dbReference>
<dbReference type="CDD" id="cd01167">
    <property type="entry name" value="bac_FRK"/>
    <property type="match status" value="1"/>
</dbReference>
<dbReference type="RefSeq" id="WP_189489576.1">
    <property type="nucleotide sequence ID" value="NZ_BMZO01000005.1"/>
</dbReference>
<reference evidence="7" key="1">
    <citation type="journal article" date="2014" name="Int. J. Syst. Evol. Microbiol.">
        <title>Complete genome sequence of Corynebacterium casei LMG S-19264T (=DSM 44701T), isolated from a smear-ripened cheese.</title>
        <authorList>
            <consortium name="US DOE Joint Genome Institute (JGI-PGF)"/>
            <person name="Walter F."/>
            <person name="Albersmeier A."/>
            <person name="Kalinowski J."/>
            <person name="Ruckert C."/>
        </authorList>
    </citation>
    <scope>NUCLEOTIDE SEQUENCE</scope>
    <source>
        <strain evidence="7">KCTC 42097</strain>
    </source>
</reference>
<reference evidence="7" key="2">
    <citation type="submission" date="2020-09" db="EMBL/GenBank/DDBJ databases">
        <authorList>
            <person name="Sun Q."/>
            <person name="Kim S."/>
        </authorList>
    </citation>
    <scope>NUCLEOTIDE SEQUENCE</scope>
    <source>
        <strain evidence="7">KCTC 42097</strain>
    </source>
</reference>
<dbReference type="GO" id="GO:0016301">
    <property type="term" value="F:kinase activity"/>
    <property type="evidence" value="ECO:0007669"/>
    <property type="project" value="UniProtKB-KW"/>
</dbReference>
<protein>
    <submittedName>
        <fullName evidence="7">Fructokinase</fullName>
    </submittedName>
</protein>
<dbReference type="InterPro" id="IPR002173">
    <property type="entry name" value="Carboh/pur_kinase_PfkB_CS"/>
</dbReference>
<dbReference type="Pfam" id="PF00294">
    <property type="entry name" value="PfkB"/>
    <property type="match status" value="1"/>
</dbReference>
<dbReference type="InterPro" id="IPR011611">
    <property type="entry name" value="PfkB_dom"/>
</dbReference>
<keyword evidence="8" id="KW-1185">Reference proteome</keyword>
<dbReference type="PANTHER" id="PTHR43085">
    <property type="entry name" value="HEXOKINASE FAMILY MEMBER"/>
    <property type="match status" value="1"/>
</dbReference>
<keyword evidence="2" id="KW-0808">Transferase</keyword>
<dbReference type="AlphaFoldDB" id="A0A8J3DII6"/>
<evidence type="ECO:0000313" key="8">
    <source>
        <dbReference type="Proteomes" id="UP000641137"/>
    </source>
</evidence>
<dbReference type="Proteomes" id="UP000641137">
    <property type="component" value="Unassembled WGS sequence"/>
</dbReference>
<evidence type="ECO:0000256" key="4">
    <source>
        <dbReference type="ARBA" id="ARBA00022777"/>
    </source>
</evidence>
<organism evidence="7 8">
    <name type="scientific">Limoniibacter endophyticus</name>
    <dbReference type="NCBI Taxonomy" id="1565040"/>
    <lineage>
        <taxon>Bacteria</taxon>
        <taxon>Pseudomonadati</taxon>
        <taxon>Pseudomonadota</taxon>
        <taxon>Alphaproteobacteria</taxon>
        <taxon>Hyphomicrobiales</taxon>
        <taxon>Bartonellaceae</taxon>
        <taxon>Limoniibacter</taxon>
    </lineage>
</organism>
<dbReference type="PANTHER" id="PTHR43085:SF1">
    <property type="entry name" value="PSEUDOURIDINE KINASE-RELATED"/>
    <property type="match status" value="1"/>
</dbReference>
<dbReference type="InterPro" id="IPR029056">
    <property type="entry name" value="Ribokinase-like"/>
</dbReference>
<dbReference type="Gene3D" id="3.40.1190.20">
    <property type="match status" value="1"/>
</dbReference>
<accession>A0A8J3DII6</accession>
<evidence type="ECO:0000313" key="7">
    <source>
        <dbReference type="EMBL" id="GHC70573.1"/>
    </source>
</evidence>
<keyword evidence="4" id="KW-0418">Kinase</keyword>
<comment type="similarity">
    <text evidence="1">Belongs to the carbohydrate kinase PfkB family.</text>
</comment>
<keyword evidence="3" id="KW-0547">Nucleotide-binding</keyword>
<dbReference type="PROSITE" id="PS00584">
    <property type="entry name" value="PFKB_KINASES_2"/>
    <property type="match status" value="1"/>
</dbReference>
<dbReference type="GO" id="GO:0005524">
    <property type="term" value="F:ATP binding"/>
    <property type="evidence" value="ECO:0007669"/>
    <property type="project" value="UniProtKB-KW"/>
</dbReference>
<evidence type="ECO:0000256" key="2">
    <source>
        <dbReference type="ARBA" id="ARBA00022679"/>
    </source>
</evidence>